<evidence type="ECO:0008006" key="5">
    <source>
        <dbReference type="Google" id="ProtNLM"/>
    </source>
</evidence>
<evidence type="ECO:0000256" key="2">
    <source>
        <dbReference type="SAM" id="SignalP"/>
    </source>
</evidence>
<evidence type="ECO:0000256" key="1">
    <source>
        <dbReference type="SAM" id="MobiDB-lite"/>
    </source>
</evidence>
<dbReference type="EMBL" id="SLUK01000008">
    <property type="protein sequence ID" value="TCL42818.1"/>
    <property type="molecule type" value="Genomic_DNA"/>
</dbReference>
<dbReference type="RefSeq" id="WP_132084840.1">
    <property type="nucleotide sequence ID" value="NZ_SLUK01000008.1"/>
</dbReference>
<dbReference type="Proteomes" id="UP000294682">
    <property type="component" value="Unassembled WGS sequence"/>
</dbReference>
<keyword evidence="2" id="KW-0732">Signal</keyword>
<organism evidence="3 4">
    <name type="scientific">Harryflintia acetispora</name>
    <dbReference type="NCBI Taxonomy" id="1849041"/>
    <lineage>
        <taxon>Bacteria</taxon>
        <taxon>Bacillati</taxon>
        <taxon>Bacillota</taxon>
        <taxon>Clostridia</taxon>
        <taxon>Eubacteriales</taxon>
        <taxon>Oscillospiraceae</taxon>
        <taxon>Harryflintia</taxon>
    </lineage>
</organism>
<feature type="signal peptide" evidence="2">
    <location>
        <begin position="1"/>
        <end position="23"/>
    </location>
</feature>
<feature type="chain" id="PRO_5040771889" description="Carboxypeptidase regulatory-like domain-containing protein" evidence="2">
    <location>
        <begin position="24"/>
        <end position="427"/>
    </location>
</feature>
<keyword evidence="4" id="KW-1185">Reference proteome</keyword>
<evidence type="ECO:0000313" key="3">
    <source>
        <dbReference type="EMBL" id="TCL42818.1"/>
    </source>
</evidence>
<name>A0A9X8UJB6_9FIRM</name>
<evidence type="ECO:0000313" key="4">
    <source>
        <dbReference type="Proteomes" id="UP000294682"/>
    </source>
</evidence>
<sequence length="427" mass="46363">MKRLFLSLCCALLFIFVSFAPLAASPVREVFLQVRTPGGAPVAGLSASCDYGSGEILESSLTPDYISMTGPEGRFPCGELLVGKRYTVTLQDYYRFPAIVRQSVSFTVLPGDGPQTVEAVWKEQSPAKSLEALSEKVVLRFVDATGNPVCGLFLSGGRDNPPLPAAGQKANPGTDGQLGYNDPDGKYVFISPARDSYTVTVSRAEGLPSVGEQTFCFDASVGGSREYVLPLRSDPSVPGPYADPQSSPACQLRLKIVDAAGRPVPDLVVSGEPENPKALRIEARKTDQNGEVLRQAGVYERYRLTLSNPYRKEGVQRQEYQVWGLPFTGVRDYTLVWNGEAPRESLARRADKLILCFRDAFGAPLPGLSVRADPQEGGKSEEGYTDYEGKFILLSPAESYTLHVWGNGQEKRFTAGTDGGQEQTIIL</sequence>
<proteinExistence type="predicted"/>
<gene>
    <name evidence="3" type="ORF">EDD78_108131</name>
</gene>
<protein>
    <recommendedName>
        <fullName evidence="5">Carboxypeptidase regulatory-like domain-containing protein</fullName>
    </recommendedName>
</protein>
<reference evidence="3 4" key="1">
    <citation type="submission" date="2019-03" db="EMBL/GenBank/DDBJ databases">
        <title>Genomic Encyclopedia of Type Strains, Phase IV (KMG-IV): sequencing the most valuable type-strain genomes for metagenomic binning, comparative biology and taxonomic classification.</title>
        <authorList>
            <person name="Goeker M."/>
        </authorList>
    </citation>
    <scope>NUCLEOTIDE SEQUENCE [LARGE SCALE GENOMIC DNA]</scope>
    <source>
        <strain evidence="3 4">DSM 100433</strain>
    </source>
</reference>
<feature type="region of interest" description="Disordered" evidence="1">
    <location>
        <begin position="161"/>
        <end position="181"/>
    </location>
</feature>
<accession>A0A9X8UJB6</accession>
<dbReference type="AlphaFoldDB" id="A0A9X8UJB6"/>
<comment type="caution">
    <text evidence="3">The sequence shown here is derived from an EMBL/GenBank/DDBJ whole genome shotgun (WGS) entry which is preliminary data.</text>
</comment>